<comment type="caution">
    <text evidence="1">The sequence shown here is derived from an EMBL/GenBank/DDBJ whole genome shotgun (WGS) entry which is preliminary data.</text>
</comment>
<dbReference type="Proteomes" id="UP000663848">
    <property type="component" value="Unassembled WGS sequence"/>
</dbReference>
<name>A0A821WE43_9BILA</name>
<accession>A0A821WE43</accession>
<dbReference type="EMBL" id="CAJOBR010019985">
    <property type="protein sequence ID" value="CAF4924711.1"/>
    <property type="molecule type" value="Genomic_DNA"/>
</dbReference>
<evidence type="ECO:0000313" key="1">
    <source>
        <dbReference type="EMBL" id="CAF4924711.1"/>
    </source>
</evidence>
<gene>
    <name evidence="1" type="ORF">QYT958_LOCUS31587</name>
</gene>
<dbReference type="AlphaFoldDB" id="A0A821WE43"/>
<proteinExistence type="predicted"/>
<feature type="non-terminal residue" evidence="1">
    <location>
        <position position="1"/>
    </location>
</feature>
<evidence type="ECO:0000313" key="2">
    <source>
        <dbReference type="Proteomes" id="UP000663848"/>
    </source>
</evidence>
<reference evidence="1" key="1">
    <citation type="submission" date="2021-02" db="EMBL/GenBank/DDBJ databases">
        <authorList>
            <person name="Nowell W R."/>
        </authorList>
    </citation>
    <scope>NUCLEOTIDE SEQUENCE</scope>
</reference>
<sequence length="114" mass="12672">LDLKKAACLKLNNNSFTVLPGVKSKLNVLKCALTKKRNELKRESSKISSNSLITNILSDNNLISNNLNHSADILAATATNTFTSSINNYVTAQETIKRYLIDSIDDWCKKNENN</sequence>
<organism evidence="1 2">
    <name type="scientific">Rotaria socialis</name>
    <dbReference type="NCBI Taxonomy" id="392032"/>
    <lineage>
        <taxon>Eukaryota</taxon>
        <taxon>Metazoa</taxon>
        <taxon>Spiralia</taxon>
        <taxon>Gnathifera</taxon>
        <taxon>Rotifera</taxon>
        <taxon>Eurotatoria</taxon>
        <taxon>Bdelloidea</taxon>
        <taxon>Philodinida</taxon>
        <taxon>Philodinidae</taxon>
        <taxon>Rotaria</taxon>
    </lineage>
</organism>
<protein>
    <submittedName>
        <fullName evidence="1">Uncharacterized protein</fullName>
    </submittedName>
</protein>